<dbReference type="PANTHER" id="PTHR48045">
    <property type="entry name" value="UDP-GLYCOSYLTRANSFERASE 72B1"/>
    <property type="match status" value="1"/>
</dbReference>
<evidence type="ECO:0000313" key="2">
    <source>
        <dbReference type="EMBL" id="KAJ3260668.1"/>
    </source>
</evidence>
<dbReference type="PANTHER" id="PTHR48045:SF34">
    <property type="entry name" value="ISOFLAVONE 7-O-GLUCOSYLTRANSFERASE 1-LIKE"/>
    <property type="match status" value="1"/>
</dbReference>
<dbReference type="AlphaFoldDB" id="A0AAD5UP56"/>
<evidence type="ECO:0000256" key="1">
    <source>
        <dbReference type="ARBA" id="ARBA00022679"/>
    </source>
</evidence>
<dbReference type="Pfam" id="PF00201">
    <property type="entry name" value="UDPGT"/>
    <property type="match status" value="1"/>
</dbReference>
<evidence type="ECO:0000313" key="4">
    <source>
        <dbReference type="Proteomes" id="UP001210925"/>
    </source>
</evidence>
<evidence type="ECO:0008006" key="5">
    <source>
        <dbReference type="Google" id="ProtNLM"/>
    </source>
</evidence>
<protein>
    <recommendedName>
        <fullName evidence="5">Glycosyltransferase</fullName>
    </recommendedName>
</protein>
<dbReference type="GO" id="GO:0008194">
    <property type="term" value="F:UDP-glycosyltransferase activity"/>
    <property type="evidence" value="ECO:0007669"/>
    <property type="project" value="InterPro"/>
</dbReference>
<dbReference type="SUPFAM" id="SSF53756">
    <property type="entry name" value="UDP-Glycosyltransferase/glycogen phosphorylase"/>
    <property type="match status" value="1"/>
</dbReference>
<dbReference type="FunFam" id="3.40.50.2000:FF:000056">
    <property type="entry name" value="Glycosyltransferase"/>
    <property type="match status" value="1"/>
</dbReference>
<accession>A0AAD5UP56</accession>
<proteinExistence type="predicted"/>
<dbReference type="Gene3D" id="3.40.50.2000">
    <property type="entry name" value="Glycogen Phosphorylase B"/>
    <property type="match status" value="2"/>
</dbReference>
<reference evidence="3" key="1">
    <citation type="submission" date="2020-05" db="EMBL/GenBank/DDBJ databases">
        <title>Phylogenomic resolution of chytrid fungi.</title>
        <authorList>
            <person name="Stajich J.E."/>
            <person name="Amses K."/>
            <person name="Simmons R."/>
            <person name="Seto K."/>
            <person name="Myers J."/>
            <person name="Bonds A."/>
            <person name="Quandt C.A."/>
            <person name="Barry K."/>
            <person name="Liu P."/>
            <person name="Grigoriev I."/>
            <person name="Longcore J.E."/>
            <person name="James T.Y."/>
        </authorList>
    </citation>
    <scope>NUCLEOTIDE SEQUENCE</scope>
    <source>
        <strain evidence="3">PLAUS21</strain>
    </source>
</reference>
<keyword evidence="1" id="KW-0808">Transferase</keyword>
<dbReference type="Proteomes" id="UP001210925">
    <property type="component" value="Unassembled WGS sequence"/>
</dbReference>
<keyword evidence="4" id="KW-1185">Reference proteome</keyword>
<organism evidence="3 4">
    <name type="scientific">Boothiomyces macroporosus</name>
    <dbReference type="NCBI Taxonomy" id="261099"/>
    <lineage>
        <taxon>Eukaryota</taxon>
        <taxon>Fungi</taxon>
        <taxon>Fungi incertae sedis</taxon>
        <taxon>Chytridiomycota</taxon>
        <taxon>Chytridiomycota incertae sedis</taxon>
        <taxon>Chytridiomycetes</taxon>
        <taxon>Rhizophydiales</taxon>
        <taxon>Terramycetaceae</taxon>
        <taxon>Boothiomyces</taxon>
    </lineage>
</organism>
<dbReference type="CDD" id="cd03784">
    <property type="entry name" value="GT1_Gtf-like"/>
    <property type="match status" value="1"/>
</dbReference>
<evidence type="ECO:0000313" key="3">
    <source>
        <dbReference type="EMBL" id="KAJ3260690.1"/>
    </source>
</evidence>
<dbReference type="InterPro" id="IPR002213">
    <property type="entry name" value="UDP_glucos_trans"/>
</dbReference>
<sequence>MTVTEHLVAFTFRDFSHFLPTIQLCTILAKTKNTHTTIVLDETSIKRIHDSNLIPEELKDSVPGIQLYPFSSDNNEMPDFFDAMVAATPKAVEDISEKIPVTGFIFETFGAHAYEKTVQFNLPHYVFFSINALATTHRAAPSFYPEMFKAQPKLPERVTHEVCLTSVNDIEMLHWLNKRFKTGLISAPPIEHEVNNLPRPTKSRMHDDKYLIKAMKSAKAILINSFEAFDNEESFKHLMTHPEMKSEFKMVGPVGLYREIKARDNLDHPILTWLDGQKESSVLYVAHGSHLVIKDSEVPELEKALLELDIPFIWSLPEKQHHLLADKSLCISKDVESINQKAVITSWAPQDGILKHKNTAAFVSHVGWNSMLEAMNGGVPIVAWPLFAEQFINASMVSAKGMGILMEGTSRVSETYLKSDDIKSQILKVLPEDGTSPFKAKMQYYQNEIRNAVERNGTSFNSICSL</sequence>
<comment type="caution">
    <text evidence="3">The sequence shown here is derived from an EMBL/GenBank/DDBJ whole genome shotgun (WGS) entry which is preliminary data.</text>
</comment>
<dbReference type="EMBL" id="JADGKB010000010">
    <property type="protein sequence ID" value="KAJ3260690.1"/>
    <property type="molecule type" value="Genomic_DNA"/>
</dbReference>
<dbReference type="EMBL" id="JADGKB010000010">
    <property type="protein sequence ID" value="KAJ3260668.1"/>
    <property type="molecule type" value="Genomic_DNA"/>
</dbReference>
<gene>
    <name evidence="2" type="ORF">HK103_000278</name>
    <name evidence="3" type="ORF">HK103_000300</name>
</gene>
<name>A0AAD5UP56_9FUNG</name>